<gene>
    <name evidence="1" type="ORF">LEP1GSC116_1852</name>
</gene>
<dbReference type="EMBL" id="AHNZ02000935">
    <property type="protein sequence ID" value="EMO02960.1"/>
    <property type="molecule type" value="Genomic_DNA"/>
</dbReference>
<evidence type="ECO:0000313" key="2">
    <source>
        <dbReference type="Proteomes" id="UP000012092"/>
    </source>
</evidence>
<evidence type="ECO:0000313" key="1">
    <source>
        <dbReference type="EMBL" id="EMO02960.1"/>
    </source>
</evidence>
<name>M6R5V8_LEPIR</name>
<accession>M6R5V8</accession>
<comment type="caution">
    <text evidence="1">The sequence shown here is derived from an EMBL/GenBank/DDBJ whole genome shotgun (WGS) entry which is preliminary data.</text>
</comment>
<organism evidence="1 2">
    <name type="scientific">Leptospira interrogans serovar Icterohaemorrhagiae str. Verdun HP</name>
    <dbReference type="NCBI Taxonomy" id="1049910"/>
    <lineage>
        <taxon>Bacteria</taxon>
        <taxon>Pseudomonadati</taxon>
        <taxon>Spirochaetota</taxon>
        <taxon>Spirochaetia</taxon>
        <taxon>Leptospirales</taxon>
        <taxon>Leptospiraceae</taxon>
        <taxon>Leptospira</taxon>
    </lineage>
</organism>
<dbReference type="Proteomes" id="UP000012092">
    <property type="component" value="Unassembled WGS sequence"/>
</dbReference>
<dbReference type="AlphaFoldDB" id="M6R5V8"/>
<reference evidence="1 2" key="1">
    <citation type="submission" date="2013-01" db="EMBL/GenBank/DDBJ databases">
        <authorList>
            <person name="Harkins D.M."/>
            <person name="Durkin A.S."/>
            <person name="Brinkac L.M."/>
            <person name="Haft D.H."/>
            <person name="Selengut J.D."/>
            <person name="Sanka R."/>
            <person name="DePew J."/>
            <person name="Purushe J."/>
            <person name="Picardeau M."/>
            <person name="Werts C."/>
            <person name="Goarant C."/>
            <person name="Vinetz J.M."/>
            <person name="Sutton G.G."/>
            <person name="Nierman W.C."/>
            <person name="Fouts D.E."/>
        </authorList>
    </citation>
    <scope>NUCLEOTIDE SEQUENCE [LARGE SCALE GENOMIC DNA]</scope>
    <source>
        <strain evidence="1 2">Verdun HP</strain>
    </source>
</reference>
<protein>
    <submittedName>
        <fullName evidence="1">Uncharacterized protein</fullName>
    </submittedName>
</protein>
<sequence>MPEFNQNQGEPYEKETTWNGFLRWSKDRLTKSSIETLEKLGSNQMEEHFVS</sequence>
<proteinExistence type="predicted"/>